<gene>
    <name evidence="8" type="ORF">HGD76_24565</name>
</gene>
<proteinExistence type="predicted"/>
<dbReference type="InterPro" id="IPR001650">
    <property type="entry name" value="Helicase_C-like"/>
</dbReference>
<keyword evidence="5" id="KW-0175">Coiled coil</keyword>
<evidence type="ECO:0000256" key="4">
    <source>
        <dbReference type="ARBA" id="ARBA00022840"/>
    </source>
</evidence>
<dbReference type="KEGG" id="dfs:HGD76_24565"/>
<keyword evidence="2" id="KW-0378">Hydrolase</keyword>
<evidence type="ECO:0000256" key="1">
    <source>
        <dbReference type="ARBA" id="ARBA00022741"/>
    </source>
</evidence>
<dbReference type="PROSITE" id="PS51192">
    <property type="entry name" value="HELICASE_ATP_BIND_1"/>
    <property type="match status" value="1"/>
</dbReference>
<dbReference type="EMBL" id="CP051207">
    <property type="protein sequence ID" value="QJB47238.1"/>
    <property type="molecule type" value="Genomic_DNA"/>
</dbReference>
<feature type="domain" description="Helicase ATP-binding" evidence="6">
    <location>
        <begin position="112"/>
        <end position="288"/>
    </location>
</feature>
<feature type="coiled-coil region" evidence="5">
    <location>
        <begin position="921"/>
        <end position="948"/>
    </location>
</feature>
<dbReference type="Gene3D" id="3.40.50.10810">
    <property type="entry name" value="Tandem AAA-ATPase domain"/>
    <property type="match status" value="1"/>
</dbReference>
<dbReference type="PROSITE" id="PS51194">
    <property type="entry name" value="HELICASE_CTER"/>
    <property type="match status" value="1"/>
</dbReference>
<keyword evidence="3 8" id="KW-0347">Helicase</keyword>
<dbReference type="PANTHER" id="PTHR45766:SF6">
    <property type="entry name" value="SWI_SNF-RELATED MATRIX-ASSOCIATED ACTIN-DEPENDENT REGULATOR OF CHROMATIN SUBFAMILY A-LIKE PROTEIN 1"/>
    <property type="match status" value="1"/>
</dbReference>
<dbReference type="Gene3D" id="3.40.50.300">
    <property type="entry name" value="P-loop containing nucleotide triphosphate hydrolases"/>
    <property type="match status" value="1"/>
</dbReference>
<dbReference type="InterPro" id="IPR057342">
    <property type="entry name" value="DEXDc_RapA"/>
</dbReference>
<evidence type="ECO:0000256" key="3">
    <source>
        <dbReference type="ARBA" id="ARBA00022806"/>
    </source>
</evidence>
<feature type="domain" description="Helicase C-terminal" evidence="7">
    <location>
        <begin position="505"/>
        <end position="671"/>
    </location>
</feature>
<dbReference type="CDD" id="cd18011">
    <property type="entry name" value="DEXDc_RapA"/>
    <property type="match status" value="1"/>
</dbReference>
<dbReference type="GO" id="GO:0004386">
    <property type="term" value="F:helicase activity"/>
    <property type="evidence" value="ECO:0007669"/>
    <property type="project" value="UniProtKB-KW"/>
</dbReference>
<evidence type="ECO:0000256" key="2">
    <source>
        <dbReference type="ARBA" id="ARBA00022801"/>
    </source>
</evidence>
<accession>A0A6H2C7U8</accession>
<dbReference type="PANTHER" id="PTHR45766">
    <property type="entry name" value="DNA ANNEALING HELICASE AND ENDONUCLEASE ZRANB3 FAMILY MEMBER"/>
    <property type="match status" value="1"/>
</dbReference>
<evidence type="ECO:0000313" key="9">
    <source>
        <dbReference type="Proteomes" id="UP000502433"/>
    </source>
</evidence>
<dbReference type="SUPFAM" id="SSF52540">
    <property type="entry name" value="P-loop containing nucleoside triphosphate hydrolases"/>
    <property type="match status" value="1"/>
</dbReference>
<dbReference type="AlphaFoldDB" id="A0A6H2C7U8"/>
<reference evidence="8 9" key="1">
    <citation type="submission" date="2020-04" db="EMBL/GenBank/DDBJ databases">
        <title>Genome-Wide Identification of 5-Methylcytosine Sites in Bacterial Genomes By High-Throughput Sequencing of MspJI Restriction Fragments.</title>
        <authorList>
            <person name="Wu V."/>
        </authorList>
    </citation>
    <scope>NUCLEOTIDE SEQUENCE [LARGE SCALE GENOMIC DNA]</scope>
    <source>
        <strain evidence="8 9">CCAP 1403/13f</strain>
        <plasmid evidence="9">pafl69</plasmid>
    </source>
</reference>
<dbReference type="Pfam" id="PF00176">
    <property type="entry name" value="SNF2-rel_dom"/>
    <property type="match status" value="1"/>
</dbReference>
<dbReference type="SMART" id="SM00487">
    <property type="entry name" value="DEXDc"/>
    <property type="match status" value="1"/>
</dbReference>
<protein>
    <submittedName>
        <fullName evidence="8">DEAD/DEAH box helicase</fullName>
    </submittedName>
</protein>
<dbReference type="SMART" id="SM00490">
    <property type="entry name" value="HELICc"/>
    <property type="match status" value="1"/>
</dbReference>
<geneLocation type="plasmid" evidence="9">
    <name>pafl69</name>
</geneLocation>
<name>A0A6H2C7U8_DOLFA</name>
<dbReference type="InterPro" id="IPR027417">
    <property type="entry name" value="P-loop_NTPase"/>
</dbReference>
<evidence type="ECO:0000313" key="8">
    <source>
        <dbReference type="EMBL" id="QJB47238.1"/>
    </source>
</evidence>
<dbReference type="GO" id="GO:0005524">
    <property type="term" value="F:ATP binding"/>
    <property type="evidence" value="ECO:0007669"/>
    <property type="project" value="UniProtKB-KW"/>
</dbReference>
<organism evidence="8 9">
    <name type="scientific">Dolichospermum flos-aquae CCAP 1403/13F</name>
    <dbReference type="NCBI Taxonomy" id="315271"/>
    <lineage>
        <taxon>Bacteria</taxon>
        <taxon>Bacillati</taxon>
        <taxon>Cyanobacteriota</taxon>
        <taxon>Cyanophyceae</taxon>
        <taxon>Nostocales</taxon>
        <taxon>Aphanizomenonaceae</taxon>
        <taxon>Dolichospermum</taxon>
    </lineage>
</organism>
<dbReference type="GO" id="GO:0016787">
    <property type="term" value="F:hydrolase activity"/>
    <property type="evidence" value="ECO:0007669"/>
    <property type="project" value="UniProtKB-KW"/>
</dbReference>
<evidence type="ECO:0000256" key="5">
    <source>
        <dbReference type="SAM" id="Coils"/>
    </source>
</evidence>
<evidence type="ECO:0000259" key="6">
    <source>
        <dbReference type="PROSITE" id="PS51192"/>
    </source>
</evidence>
<dbReference type="InterPro" id="IPR014001">
    <property type="entry name" value="Helicase_ATP-bd"/>
</dbReference>
<reference evidence="8 9" key="2">
    <citation type="submission" date="2020-04" db="EMBL/GenBank/DDBJ databases">
        <authorList>
            <person name="Fomenkov A."/>
            <person name="Anton B.P."/>
            <person name="Roberts R.J."/>
        </authorList>
    </citation>
    <scope>NUCLEOTIDE SEQUENCE [LARGE SCALE GENOMIC DNA]</scope>
    <source>
        <strain evidence="8 9">CCAP 1403/13f</strain>
        <plasmid evidence="9">pafl69</plasmid>
    </source>
</reference>
<dbReference type="InterPro" id="IPR038718">
    <property type="entry name" value="SNF2-like_sf"/>
</dbReference>
<dbReference type="InterPro" id="IPR049730">
    <property type="entry name" value="SNF2/RAD54-like_C"/>
</dbReference>
<dbReference type="RefSeq" id="WP_168697582.1">
    <property type="nucleotide sequence ID" value="NZ_CP051207.1"/>
</dbReference>
<evidence type="ECO:0000259" key="7">
    <source>
        <dbReference type="PROSITE" id="PS51194"/>
    </source>
</evidence>
<sequence>MTDTLTPTPGSIVSCRSRQWVVLPDENQDLIRLRPLSGHEEEMVGIYRQLNLENLAPATFPLPTADSIKDHTAAVLLMDAARHLLRSGAGPFRCLGRLSLRPRPYQLVPLLMALRLETVRLLIADDVGIGKTIEAGLIARELLDRGEVKRIAVLCPPHLCEQWQQELREKFHIDAVVIRSGTASKLERAIPNGSHVFSYYRHIIVSLDYAKAERRKASFITHCPDFVIVDEAHTCTRSGSKGTSQQQRHQLIQQIAQKQNRHLLLLSATPHSGIEESFLSLLGLLQPEFENLTLDKLTEPERDTLASHFIQRRRADVKLWLGNETPFPERKSDEEPYKLSKEYKQLFEEVYNFARGLVKTTTAEMSHAQRRGRYWSALALIRCVMSSPAAAIATLNRNLTSKESGNKEELEITNYELRSRSVAIGNITNYELRITNYELRITNYELDEDLMSSYVYDPTDQEQAVDAAPTVVIEQGKQSYGDADKRKLRTFIQAAAELQGNKDQKLQTCINYIQSLLANNYNPIIWCRYIATANYVANALKQKLEKKSGQIRVIAITGEQSEDEREIRLQELKSYPQRVLVATDCLSEGVNLQSHFSAVIHYDLPWNPNRLEQREGRIDRYGQVATQVKSCLLYGQDNPVDGAVLEVLIRKAVQIHKTLGITVPVPMDSTTVSEAVFKSLFDKSTDAQQLSLLDLLDEGESAVAQVHKQWDKAVEREKISRTRFAQKAIKPTEVEQELMESDQILGSEEDVFRFVNNACAKLNCALIEKKQGWLLPSIPDFLKPTLGTEKRLITFTTPAPFGVEYVGRNHPLVEGLARHILEVALLNSENDLVARCGFTTTDTVTKRTTLLLLRLRHLLTQKVSSRALAQGGDTLKRNHELLGEECAVVGFTGPPSNPMWLTPEDAKALLEQANPVADAPAGLKKQEVEELLNRLDELQTDLELFAKERSHSLSQSHQRVRAITQEGRVQVIPQLPMDLLGVYILQPGVIRNS</sequence>
<keyword evidence="4" id="KW-0067">ATP-binding</keyword>
<dbReference type="CDD" id="cd18793">
    <property type="entry name" value="SF2_C_SNF"/>
    <property type="match status" value="1"/>
</dbReference>
<dbReference type="Proteomes" id="UP000502433">
    <property type="component" value="Plasmid pAfl69"/>
</dbReference>
<dbReference type="Pfam" id="PF00271">
    <property type="entry name" value="Helicase_C"/>
    <property type="match status" value="1"/>
</dbReference>
<keyword evidence="8" id="KW-0614">Plasmid</keyword>
<keyword evidence="1" id="KW-0547">Nucleotide-binding</keyword>
<dbReference type="InterPro" id="IPR000330">
    <property type="entry name" value="SNF2_N"/>
</dbReference>